<dbReference type="Proteomes" id="UP001057877">
    <property type="component" value="Chromosome"/>
</dbReference>
<keyword evidence="1" id="KW-0805">Transcription regulation</keyword>
<dbReference type="InterPro" id="IPR010982">
    <property type="entry name" value="Lambda_DNA-bd_dom_sf"/>
</dbReference>
<evidence type="ECO:0000313" key="5">
    <source>
        <dbReference type="EMBL" id="UVI28268.1"/>
    </source>
</evidence>
<name>A0ABY5S463_9BACL</name>
<evidence type="ECO:0000256" key="1">
    <source>
        <dbReference type="ARBA" id="ARBA00023015"/>
    </source>
</evidence>
<dbReference type="RefSeq" id="WP_258384356.1">
    <property type="nucleotide sequence ID" value="NZ_CP091430.1"/>
</dbReference>
<dbReference type="InterPro" id="IPR046335">
    <property type="entry name" value="LacI/GalR-like_sensor"/>
</dbReference>
<dbReference type="Gene3D" id="3.40.50.2300">
    <property type="match status" value="2"/>
</dbReference>
<dbReference type="Gene3D" id="1.10.260.40">
    <property type="entry name" value="lambda repressor-like DNA-binding domains"/>
    <property type="match status" value="1"/>
</dbReference>
<keyword evidence="2" id="KW-0238">DNA-binding</keyword>
<dbReference type="PANTHER" id="PTHR30146">
    <property type="entry name" value="LACI-RELATED TRANSCRIPTIONAL REPRESSOR"/>
    <property type="match status" value="1"/>
</dbReference>
<dbReference type="Pfam" id="PF13377">
    <property type="entry name" value="Peripla_BP_3"/>
    <property type="match status" value="1"/>
</dbReference>
<reference evidence="5" key="1">
    <citation type="submission" date="2022-01" db="EMBL/GenBank/DDBJ databases">
        <title>Paenibacillus spongiae sp. nov., isolated from marine sponge.</title>
        <authorList>
            <person name="Li Z."/>
            <person name="Zhang M."/>
        </authorList>
    </citation>
    <scope>NUCLEOTIDE SEQUENCE</scope>
    <source>
        <strain evidence="5">PHS-Z3</strain>
    </source>
</reference>
<protein>
    <submittedName>
        <fullName evidence="5">LacI family transcriptional regulator</fullName>
    </submittedName>
</protein>
<evidence type="ECO:0000313" key="6">
    <source>
        <dbReference type="Proteomes" id="UP001057877"/>
    </source>
</evidence>
<dbReference type="PROSITE" id="PS50932">
    <property type="entry name" value="HTH_LACI_2"/>
    <property type="match status" value="1"/>
</dbReference>
<keyword evidence="6" id="KW-1185">Reference proteome</keyword>
<dbReference type="InterPro" id="IPR028082">
    <property type="entry name" value="Peripla_BP_I"/>
</dbReference>
<evidence type="ECO:0000256" key="3">
    <source>
        <dbReference type="ARBA" id="ARBA00023163"/>
    </source>
</evidence>
<evidence type="ECO:0000259" key="4">
    <source>
        <dbReference type="PROSITE" id="PS50932"/>
    </source>
</evidence>
<evidence type="ECO:0000256" key="2">
    <source>
        <dbReference type="ARBA" id="ARBA00023125"/>
    </source>
</evidence>
<dbReference type="SUPFAM" id="SSF53822">
    <property type="entry name" value="Periplasmic binding protein-like I"/>
    <property type="match status" value="1"/>
</dbReference>
<dbReference type="InterPro" id="IPR000843">
    <property type="entry name" value="HTH_LacI"/>
</dbReference>
<proteinExistence type="predicted"/>
<dbReference type="PANTHER" id="PTHR30146:SF109">
    <property type="entry name" value="HTH-TYPE TRANSCRIPTIONAL REGULATOR GALS"/>
    <property type="match status" value="1"/>
</dbReference>
<dbReference type="CDD" id="cd06267">
    <property type="entry name" value="PBP1_LacI_sugar_binding-like"/>
    <property type="match status" value="1"/>
</dbReference>
<dbReference type="PRINTS" id="PR00036">
    <property type="entry name" value="HTHLACI"/>
</dbReference>
<organism evidence="5 6">
    <name type="scientific">Paenibacillus spongiae</name>
    <dbReference type="NCBI Taxonomy" id="2909671"/>
    <lineage>
        <taxon>Bacteria</taxon>
        <taxon>Bacillati</taxon>
        <taxon>Bacillota</taxon>
        <taxon>Bacilli</taxon>
        <taxon>Bacillales</taxon>
        <taxon>Paenibacillaceae</taxon>
        <taxon>Paenibacillus</taxon>
    </lineage>
</organism>
<feature type="domain" description="HTH lacI-type" evidence="4">
    <location>
        <begin position="3"/>
        <end position="59"/>
    </location>
</feature>
<dbReference type="PROSITE" id="PS00356">
    <property type="entry name" value="HTH_LACI_1"/>
    <property type="match status" value="1"/>
</dbReference>
<dbReference type="EMBL" id="CP091430">
    <property type="protein sequence ID" value="UVI28268.1"/>
    <property type="molecule type" value="Genomic_DNA"/>
</dbReference>
<accession>A0ABY5S463</accession>
<gene>
    <name evidence="5" type="ORF">L1F29_22825</name>
</gene>
<dbReference type="SUPFAM" id="SSF47413">
    <property type="entry name" value="lambda repressor-like DNA-binding domains"/>
    <property type="match status" value="1"/>
</dbReference>
<sequence>MSATLKDIAKRAGVSVTTVSRVVNYQDTSICSEETQSLIWKLVEEVGYHPKRKARAKQEGDSELRIGYVLGSSTEQHHDPYYSQVLRGIEHEALQSGVHIPFGCFTPDLYKPEVFVRILEESKVGAVIYISYSPLLEVLRNRKDIHTILAGIELEGALPGSDYVGVDLYGESRKWIMEKLMNSFERVGYIGYGATVRYQAYLDAHKLLGRPIDPGYSIFAKDWSTDAAKLAVASFLEGGGKLPEAFFCASDIQAIGGMLAMRQHNIRIPVDVQVLGFDNVEMSSYVSPPLSTIDVPKFNIGRSAVKMAIERIRGERDYPINVTMRTSYVQRESLQ</sequence>
<dbReference type="Pfam" id="PF00356">
    <property type="entry name" value="LacI"/>
    <property type="match status" value="1"/>
</dbReference>
<keyword evidence="3" id="KW-0804">Transcription</keyword>
<dbReference type="SMART" id="SM00354">
    <property type="entry name" value="HTH_LACI"/>
    <property type="match status" value="1"/>
</dbReference>